<name>A0AAU9W374_9CNID</name>
<evidence type="ECO:0000313" key="2">
    <source>
        <dbReference type="Proteomes" id="UP001159428"/>
    </source>
</evidence>
<dbReference type="GO" id="GO:0000447">
    <property type="term" value="P:endonucleolytic cleavage in ITS1 to separate SSU-rRNA from 5.8S rRNA and LSU-rRNA from tricistronic rRNA transcript (SSU-rRNA, 5.8S rRNA, LSU-rRNA)"/>
    <property type="evidence" value="ECO:0007669"/>
    <property type="project" value="TreeGrafter"/>
</dbReference>
<dbReference type="AlphaFoldDB" id="A0AAU9W374"/>
<dbReference type="GO" id="GO:0030681">
    <property type="term" value="C:multimeric ribonuclease P complex"/>
    <property type="evidence" value="ECO:0007669"/>
    <property type="project" value="TreeGrafter"/>
</dbReference>
<dbReference type="PANTHER" id="PTHR15396">
    <property type="entry name" value="RIBONUCLEASE P PROTEIN SUBUNIT P40"/>
    <property type="match status" value="1"/>
</dbReference>
<reference evidence="1 2" key="1">
    <citation type="submission" date="2022-05" db="EMBL/GenBank/DDBJ databases">
        <authorList>
            <consortium name="Genoscope - CEA"/>
            <person name="William W."/>
        </authorList>
    </citation>
    <scope>NUCLEOTIDE SEQUENCE [LARGE SCALE GENOMIC DNA]</scope>
</reference>
<dbReference type="GO" id="GO:0004526">
    <property type="term" value="F:ribonuclease P activity"/>
    <property type="evidence" value="ECO:0007669"/>
    <property type="project" value="TreeGrafter"/>
</dbReference>
<evidence type="ECO:0000313" key="1">
    <source>
        <dbReference type="EMBL" id="CAH3042139.1"/>
    </source>
</evidence>
<dbReference type="EMBL" id="CALNXJ010000006">
    <property type="protein sequence ID" value="CAH3042139.1"/>
    <property type="molecule type" value="Genomic_DNA"/>
</dbReference>
<dbReference type="GO" id="GO:0001682">
    <property type="term" value="P:tRNA 5'-leader removal"/>
    <property type="evidence" value="ECO:0007669"/>
    <property type="project" value="InterPro"/>
</dbReference>
<accession>A0AAU9W374</accession>
<dbReference type="PANTHER" id="PTHR15396:SF1">
    <property type="entry name" value="RIBONUCLEASE P PROTEIN SUBUNIT P40"/>
    <property type="match status" value="1"/>
</dbReference>
<dbReference type="GO" id="GO:0000171">
    <property type="term" value="F:ribonuclease MRP activity"/>
    <property type="evidence" value="ECO:0007669"/>
    <property type="project" value="TreeGrafter"/>
</dbReference>
<dbReference type="GO" id="GO:0000172">
    <property type="term" value="C:ribonuclease MRP complex"/>
    <property type="evidence" value="ECO:0007669"/>
    <property type="project" value="TreeGrafter"/>
</dbReference>
<sequence length="368" mass="41951">MADGRSFSTPRRKLTIDKCSFRDEKERFRRHIEEHPFNHAVEITVPDYLLENVTQCFQSISPSQDSYCLIELPVHVFIEVEFIKTFLQSGQFIALSWETYIDAGNCAAVLPTGVLILSLDKDTYEQLGLTGKPSVFQKKHRFNVEVNLAAPNFVPGKKVYERVRWCLKDNLPLTFKFLMSWTNEGQVSTSKLHSFFSSFGCQMLYNTEDIKQVQNHQKAPKISFDKSKFTDNGTSTETDVCDCMSFFEWLGCVACGVDCSATLPDSYVSTLTCPEQSCSLKQLITCRWTGMITSNSILSILHTVRNLLKTADLPWVAVTVWGFTDCPVTWKQNEHGHFVSGENLYTFVVFPNDQYWLYTAMSDQDVGL</sequence>
<gene>
    <name evidence="1" type="ORF">PMEA_00028613</name>
</gene>
<protein>
    <submittedName>
        <fullName evidence="1">Uncharacterized protein</fullName>
    </submittedName>
</protein>
<proteinExistence type="predicted"/>
<comment type="caution">
    <text evidence="1">The sequence shown here is derived from an EMBL/GenBank/DDBJ whole genome shotgun (WGS) entry which is preliminary data.</text>
</comment>
<dbReference type="Pfam" id="PF08584">
    <property type="entry name" value="Ribonuc_P_40"/>
    <property type="match status" value="1"/>
</dbReference>
<dbReference type="InterPro" id="IPR013893">
    <property type="entry name" value="RNase_P_Rpp40"/>
</dbReference>
<keyword evidence="2" id="KW-1185">Reference proteome</keyword>
<dbReference type="Proteomes" id="UP001159428">
    <property type="component" value="Unassembled WGS sequence"/>
</dbReference>
<organism evidence="1 2">
    <name type="scientific">Pocillopora meandrina</name>
    <dbReference type="NCBI Taxonomy" id="46732"/>
    <lineage>
        <taxon>Eukaryota</taxon>
        <taxon>Metazoa</taxon>
        <taxon>Cnidaria</taxon>
        <taxon>Anthozoa</taxon>
        <taxon>Hexacorallia</taxon>
        <taxon>Scleractinia</taxon>
        <taxon>Astrocoeniina</taxon>
        <taxon>Pocilloporidae</taxon>
        <taxon>Pocillopora</taxon>
    </lineage>
</organism>